<gene>
    <name evidence="3" type="ORF">Tci_631056</name>
</gene>
<evidence type="ECO:0000313" key="3">
    <source>
        <dbReference type="EMBL" id="GFA59084.1"/>
    </source>
</evidence>
<protein>
    <submittedName>
        <fullName evidence="3">Retrovirus-related Pol polyprotein from transposon TNT 1-94</fullName>
    </submittedName>
</protein>
<accession>A0A699JXI3</accession>
<dbReference type="Pfam" id="PF07727">
    <property type="entry name" value="RVT_2"/>
    <property type="match status" value="1"/>
</dbReference>
<evidence type="ECO:0000259" key="2">
    <source>
        <dbReference type="Pfam" id="PF25597"/>
    </source>
</evidence>
<dbReference type="InterPro" id="IPR013103">
    <property type="entry name" value="RVT_2"/>
</dbReference>
<dbReference type="InterPro" id="IPR057670">
    <property type="entry name" value="SH3_retrovirus"/>
</dbReference>
<proteinExistence type="predicted"/>
<organism evidence="3">
    <name type="scientific">Tanacetum cinerariifolium</name>
    <name type="common">Dalmatian daisy</name>
    <name type="synonym">Chrysanthemum cinerariifolium</name>
    <dbReference type="NCBI Taxonomy" id="118510"/>
    <lineage>
        <taxon>Eukaryota</taxon>
        <taxon>Viridiplantae</taxon>
        <taxon>Streptophyta</taxon>
        <taxon>Embryophyta</taxon>
        <taxon>Tracheophyta</taxon>
        <taxon>Spermatophyta</taxon>
        <taxon>Magnoliopsida</taxon>
        <taxon>eudicotyledons</taxon>
        <taxon>Gunneridae</taxon>
        <taxon>Pentapetalae</taxon>
        <taxon>asterids</taxon>
        <taxon>campanulids</taxon>
        <taxon>Asterales</taxon>
        <taxon>Asteraceae</taxon>
        <taxon>Asteroideae</taxon>
        <taxon>Anthemideae</taxon>
        <taxon>Anthemidinae</taxon>
        <taxon>Tanacetum</taxon>
    </lineage>
</organism>
<reference evidence="3" key="1">
    <citation type="journal article" date="2019" name="Sci. Rep.">
        <title>Draft genome of Tanacetum cinerariifolium, the natural source of mosquito coil.</title>
        <authorList>
            <person name="Yamashiro T."/>
            <person name="Shiraishi A."/>
            <person name="Satake H."/>
            <person name="Nakayama K."/>
        </authorList>
    </citation>
    <scope>NUCLEOTIDE SEQUENCE</scope>
</reference>
<feature type="domain" description="Reverse transcriptase Ty1/copia-type" evidence="1">
    <location>
        <begin position="176"/>
        <end position="317"/>
    </location>
</feature>
<dbReference type="AlphaFoldDB" id="A0A699JXI3"/>
<sequence length="318" mass="36921">MSYHIINERLPLIKHLHIFGCTCYLTRDGENLDKMKEKRDLCVLVGYFTQSKGYRVYNKRTGLIVESIHLRFDEIKEMSETSVANNTSGLVLQRQKASDYDNSDPVLQVSTSLLLPPTILLNKTHYLQRIFTLHQNHQLLKMFMLRKTMIIKPKMNLPILSVNRYEKLLSLPHTILEVVDKPFGKNVIKLKWLWKIKKDEDQTVILNKARIVAKGYAQEEGIDFEESFALVARLEAVRIFVAYAAHKSFPIYHMDVKTAFLNGALKEEVYVAQPNGFVDPDYPNKDYLLRKALYGLKQASRSWYDELSNFLISKGFTK</sequence>
<feature type="non-terminal residue" evidence="3">
    <location>
        <position position="318"/>
    </location>
</feature>
<comment type="caution">
    <text evidence="3">The sequence shown here is derived from an EMBL/GenBank/DDBJ whole genome shotgun (WGS) entry which is preliminary data.</text>
</comment>
<feature type="domain" description="Retroviral polymerase SH3-like" evidence="2">
    <location>
        <begin position="21"/>
        <end position="81"/>
    </location>
</feature>
<dbReference type="EMBL" id="BKCJ010451121">
    <property type="protein sequence ID" value="GFA59084.1"/>
    <property type="molecule type" value="Genomic_DNA"/>
</dbReference>
<name>A0A699JXI3_TANCI</name>
<evidence type="ECO:0000259" key="1">
    <source>
        <dbReference type="Pfam" id="PF07727"/>
    </source>
</evidence>
<dbReference type="Pfam" id="PF25597">
    <property type="entry name" value="SH3_retrovirus"/>
    <property type="match status" value="1"/>
</dbReference>